<dbReference type="GO" id="GO:0005525">
    <property type="term" value="F:GTP binding"/>
    <property type="evidence" value="ECO:0007669"/>
    <property type="project" value="UniProtKB-KW"/>
</dbReference>
<dbReference type="PANTHER" id="PTHR10903">
    <property type="entry name" value="GTPASE, IMAP FAMILY MEMBER-RELATED"/>
    <property type="match status" value="1"/>
</dbReference>
<evidence type="ECO:0000313" key="6">
    <source>
        <dbReference type="Ensembl" id="ENSAMXP00000042148.1"/>
    </source>
</evidence>
<keyword evidence="4" id="KW-0175">Coiled coil</keyword>
<evidence type="ECO:0000256" key="2">
    <source>
        <dbReference type="ARBA" id="ARBA00022741"/>
    </source>
</evidence>
<dbReference type="CDD" id="cd01852">
    <property type="entry name" value="AIG1"/>
    <property type="match status" value="1"/>
</dbReference>
<reference evidence="7" key="1">
    <citation type="submission" date="2013-03" db="EMBL/GenBank/DDBJ databases">
        <authorList>
            <person name="Jeffery W."/>
            <person name="Warren W."/>
            <person name="Wilson R.K."/>
        </authorList>
    </citation>
    <scope>NUCLEOTIDE SEQUENCE</scope>
    <source>
        <strain evidence="7">female</strain>
    </source>
</reference>
<evidence type="ECO:0000313" key="7">
    <source>
        <dbReference type="Proteomes" id="UP000018467"/>
    </source>
</evidence>
<evidence type="ECO:0000256" key="1">
    <source>
        <dbReference type="ARBA" id="ARBA00008535"/>
    </source>
</evidence>
<dbReference type="STRING" id="7994.ENSAMXP00000042148"/>
<evidence type="ECO:0000256" key="4">
    <source>
        <dbReference type="SAM" id="Coils"/>
    </source>
</evidence>
<name>A0A3B1JIH7_ASTMX</name>
<dbReference type="Ensembl" id="ENSAMXT00000052469.1">
    <property type="protein sequence ID" value="ENSAMXP00000042148.1"/>
    <property type="gene ID" value="ENSAMXG00000030783.1"/>
</dbReference>
<dbReference type="PANTHER" id="PTHR10903:SF170">
    <property type="entry name" value="GTPASE IMAP FAMILY MEMBER 7"/>
    <property type="match status" value="1"/>
</dbReference>
<evidence type="ECO:0000256" key="3">
    <source>
        <dbReference type="ARBA" id="ARBA00023134"/>
    </source>
</evidence>
<dbReference type="AlphaFoldDB" id="A0A3B1JIH7"/>
<reference evidence="6" key="3">
    <citation type="submission" date="2025-08" db="UniProtKB">
        <authorList>
            <consortium name="Ensembl"/>
        </authorList>
    </citation>
    <scope>IDENTIFICATION</scope>
</reference>
<feature type="domain" description="AIG1-type G" evidence="5">
    <location>
        <begin position="6"/>
        <end position="197"/>
    </location>
</feature>
<reference evidence="6" key="4">
    <citation type="submission" date="2025-09" db="UniProtKB">
        <authorList>
            <consortium name="Ensembl"/>
        </authorList>
    </citation>
    <scope>IDENTIFICATION</scope>
</reference>
<proteinExistence type="inferred from homology"/>
<keyword evidence="3" id="KW-0342">GTP-binding</keyword>
<dbReference type="Gene3D" id="3.40.50.300">
    <property type="entry name" value="P-loop containing nucleotide triphosphate hydrolases"/>
    <property type="match status" value="2"/>
</dbReference>
<organism evidence="6 7">
    <name type="scientific">Astyanax mexicanus</name>
    <name type="common">Blind cave fish</name>
    <name type="synonym">Astyanax fasciatus mexicanus</name>
    <dbReference type="NCBI Taxonomy" id="7994"/>
    <lineage>
        <taxon>Eukaryota</taxon>
        <taxon>Metazoa</taxon>
        <taxon>Chordata</taxon>
        <taxon>Craniata</taxon>
        <taxon>Vertebrata</taxon>
        <taxon>Euteleostomi</taxon>
        <taxon>Actinopterygii</taxon>
        <taxon>Neopterygii</taxon>
        <taxon>Teleostei</taxon>
        <taxon>Ostariophysi</taxon>
        <taxon>Characiformes</taxon>
        <taxon>Characoidei</taxon>
        <taxon>Acestrorhamphidae</taxon>
        <taxon>Acestrorhamphinae</taxon>
        <taxon>Astyanax</taxon>
    </lineage>
</organism>
<dbReference type="InterPro" id="IPR027417">
    <property type="entry name" value="P-loop_NTPase"/>
</dbReference>
<dbReference type="InterPro" id="IPR006703">
    <property type="entry name" value="G_AIG1"/>
</dbReference>
<sequence>MSLSASQTMNLVLCGSNRELKSSVSDLILGERELSAESSSVCVKREAEVCGRLISLVELPALYSSQLSEEEVMRETLRCVSLCDPGVHAFLFILPVGPLTDEDKRELEKIQNIFSTRIRDHLIVIFTTDLPVCSAVTEFTDHSTETKKLITACENRYKVVETKEGNPKQVSELLEIADITVMVSRDKQEKRLFLKIDSGLYESVSDHSNEDRFKSKNRFFKHTPTIHQVVLIGKTGNGKSTTGNTILGRDEFVSKTSMHSVTKVCQKAISEVLGRRVAIVDTPGLFDTTLSNEEEIEEIVKCISLSAPGPHAFVIVLSVGRLTKEELDTLDLIKKIFGPNAAEFSIVLFTRGDDLGNQSIEQFIATSKNEHINKLLRDCGDRFLAFNNKEKDCTQVPKLLEQVEMMVNSNKGQYFTNEMFQEAEISIKKKMEQILKEREREIEAEKENLRAKHSTEMENMKKRLEEEKLKAEVEKRDMERKFNEKMEALQKEFDEKNETEKKKRELEDLERLMEEQKQMQELQQKIDELEKENKKQRDEFEKHYDWLCGPNVCVLIGLGAISNFGGEDDLIHKGP</sequence>
<dbReference type="SUPFAM" id="SSF52540">
    <property type="entry name" value="P-loop containing nucleoside triphosphate hydrolases"/>
    <property type="match status" value="2"/>
</dbReference>
<comment type="similarity">
    <text evidence="1">Belongs to the TRAFAC class TrmE-Era-EngA-EngB-Septin-like GTPase superfamily. AIG1/Toc34/Toc159-like paraseptin GTPase family. IAN subfamily.</text>
</comment>
<dbReference type="FunFam" id="3.40.50.300:FF:000366">
    <property type="entry name" value="GTPase, IMAP family member 2"/>
    <property type="match status" value="1"/>
</dbReference>
<dbReference type="InParanoid" id="A0A3B1JIH7"/>
<keyword evidence="7" id="KW-1185">Reference proteome</keyword>
<dbReference type="PROSITE" id="PS51720">
    <property type="entry name" value="G_AIG1"/>
    <property type="match status" value="2"/>
</dbReference>
<protein>
    <recommendedName>
        <fullName evidence="5">AIG1-type G domain-containing protein</fullName>
    </recommendedName>
</protein>
<accession>A0A3B1JIH7</accession>
<evidence type="ECO:0000259" key="5">
    <source>
        <dbReference type="PROSITE" id="PS51720"/>
    </source>
</evidence>
<dbReference type="GeneTree" id="ENSGT00940000164100"/>
<keyword evidence="2" id="KW-0547">Nucleotide-binding</keyword>
<dbReference type="Pfam" id="PF04548">
    <property type="entry name" value="AIG1"/>
    <property type="match status" value="2"/>
</dbReference>
<feature type="coiled-coil region" evidence="4">
    <location>
        <begin position="427"/>
        <end position="539"/>
    </location>
</feature>
<dbReference type="Proteomes" id="UP000018467">
    <property type="component" value="Unassembled WGS sequence"/>
</dbReference>
<reference evidence="7" key="2">
    <citation type="journal article" date="2014" name="Nat. Commun.">
        <title>The cavefish genome reveals candidate genes for eye loss.</title>
        <authorList>
            <person name="McGaugh S.E."/>
            <person name="Gross J.B."/>
            <person name="Aken B."/>
            <person name="Blin M."/>
            <person name="Borowsky R."/>
            <person name="Chalopin D."/>
            <person name="Hinaux H."/>
            <person name="Jeffery W.R."/>
            <person name="Keene A."/>
            <person name="Ma L."/>
            <person name="Minx P."/>
            <person name="Murphy D."/>
            <person name="O'Quin K.E."/>
            <person name="Retaux S."/>
            <person name="Rohner N."/>
            <person name="Searle S.M."/>
            <person name="Stahl B.A."/>
            <person name="Tabin C."/>
            <person name="Volff J.N."/>
            <person name="Yoshizawa M."/>
            <person name="Warren W.C."/>
        </authorList>
    </citation>
    <scope>NUCLEOTIDE SEQUENCE [LARGE SCALE GENOMIC DNA]</scope>
    <source>
        <strain evidence="7">female</strain>
    </source>
</reference>
<dbReference type="InterPro" id="IPR045058">
    <property type="entry name" value="GIMA/IAN/Toc"/>
</dbReference>
<feature type="domain" description="AIG1-type G" evidence="5">
    <location>
        <begin position="224"/>
        <end position="424"/>
    </location>
</feature>